<dbReference type="PIRSF" id="PIRSF002162">
    <property type="entry name" value="Ribosomal_L6"/>
    <property type="match status" value="1"/>
</dbReference>
<dbReference type="GO" id="GO:0003735">
    <property type="term" value="F:structural constituent of ribosome"/>
    <property type="evidence" value="ECO:0007669"/>
    <property type="project" value="InterPro"/>
</dbReference>
<keyword evidence="4 7" id="KW-0689">Ribosomal protein</keyword>
<keyword evidence="5 7" id="KW-0687">Ribonucleoprotein</keyword>
<gene>
    <name evidence="9" type="primary">rpl6</name>
    <name evidence="9" type="ORF">Bangp_180</name>
</gene>
<accession>A0A1C9CD20</accession>
<dbReference type="InterPro" id="IPR002358">
    <property type="entry name" value="Ribosomal_uL6_CS"/>
</dbReference>
<evidence type="ECO:0000256" key="1">
    <source>
        <dbReference type="ARBA" id="ARBA00009356"/>
    </source>
</evidence>
<dbReference type="AlphaFoldDB" id="A0A1C9CD20"/>
<dbReference type="PRINTS" id="PR00059">
    <property type="entry name" value="RIBOSOMALL6"/>
</dbReference>
<reference evidence="9" key="1">
    <citation type="journal article" date="2016" name="BMC Biol.">
        <title>Parallel evolution of highly conserved plastid genome architecture in red seaweeds and seed plants.</title>
        <authorList>
            <person name="Lee J."/>
            <person name="Cho C.H."/>
            <person name="Park S.I."/>
            <person name="Choi J.W."/>
            <person name="Song H.S."/>
            <person name="West J.A."/>
            <person name="Bhattacharya D."/>
            <person name="Yoon H.S."/>
        </authorList>
    </citation>
    <scope>NUCLEOTIDE SEQUENCE</scope>
</reference>
<dbReference type="GO" id="GO:0022625">
    <property type="term" value="C:cytosolic large ribosomal subunit"/>
    <property type="evidence" value="ECO:0007669"/>
    <property type="project" value="TreeGrafter"/>
</dbReference>
<keyword evidence="9" id="KW-0934">Plastid</keyword>
<dbReference type="InterPro" id="IPR019906">
    <property type="entry name" value="Ribosomal_uL6_bac-type"/>
</dbReference>
<keyword evidence="10" id="KW-0150">Chloroplast</keyword>
<keyword evidence="2" id="KW-0699">rRNA-binding</keyword>
<dbReference type="PANTHER" id="PTHR11655:SF14">
    <property type="entry name" value="LARGE RIBOSOMAL SUBUNIT PROTEIN UL6M"/>
    <property type="match status" value="1"/>
</dbReference>
<evidence type="ECO:0000256" key="7">
    <source>
        <dbReference type="RuleBase" id="RU003869"/>
    </source>
</evidence>
<feature type="domain" description="Large ribosomal subunit protein uL6 alpha-beta" evidence="8">
    <location>
        <begin position="91"/>
        <end position="164"/>
    </location>
</feature>
<evidence type="ECO:0000313" key="10">
    <source>
        <dbReference type="EMBL" id="ARO90376.1"/>
    </source>
</evidence>
<dbReference type="PANTHER" id="PTHR11655">
    <property type="entry name" value="60S/50S RIBOSOMAL PROTEIN L6/L9"/>
    <property type="match status" value="1"/>
</dbReference>
<dbReference type="FunFam" id="3.90.930.12:FF:000001">
    <property type="entry name" value="50S ribosomal protein L6"/>
    <property type="match status" value="1"/>
</dbReference>
<dbReference type="EMBL" id="KY709207">
    <property type="protein sequence ID" value="ARO90376.1"/>
    <property type="molecule type" value="Genomic_DNA"/>
</dbReference>
<dbReference type="GeneID" id="29073333"/>
<dbReference type="HAMAP" id="MF_01365_B">
    <property type="entry name" value="Ribosomal_uL6_B"/>
    <property type="match status" value="1"/>
</dbReference>
<evidence type="ECO:0000259" key="8">
    <source>
        <dbReference type="Pfam" id="PF00347"/>
    </source>
</evidence>
<evidence type="ECO:0000313" key="9">
    <source>
        <dbReference type="EMBL" id="AOM66262.1"/>
    </source>
</evidence>
<evidence type="ECO:0000256" key="5">
    <source>
        <dbReference type="ARBA" id="ARBA00023274"/>
    </source>
</evidence>
<dbReference type="SUPFAM" id="SSF56053">
    <property type="entry name" value="Ribosomal protein L6"/>
    <property type="match status" value="2"/>
</dbReference>
<proteinExistence type="inferred from homology"/>
<organism evidence="9">
    <name type="scientific">Bangiopsis subsimplex</name>
    <dbReference type="NCBI Taxonomy" id="139980"/>
    <lineage>
        <taxon>Eukaryota</taxon>
        <taxon>Rhodophyta</taxon>
        <taxon>Stylonematophyceae</taxon>
        <taxon>Stylonematales</taxon>
        <taxon>Stylonemataceae</taxon>
        <taxon>Bangiopsis</taxon>
    </lineage>
</organism>
<keyword evidence="3" id="KW-0694">RNA-binding</keyword>
<name>A0A1C9CD20_9RHOD</name>
<dbReference type="Pfam" id="PF00347">
    <property type="entry name" value="Ribosomal_L6"/>
    <property type="match status" value="2"/>
</dbReference>
<dbReference type="EMBL" id="KX284718">
    <property type="protein sequence ID" value="AOM66262.1"/>
    <property type="molecule type" value="Genomic_DNA"/>
</dbReference>
<dbReference type="InterPro" id="IPR036789">
    <property type="entry name" value="Ribosomal_uL6-like_a/b-dom_sf"/>
</dbReference>
<dbReference type="RefSeq" id="YP_009296919.1">
    <property type="nucleotide sequence ID" value="NC_031173.1"/>
</dbReference>
<comment type="similarity">
    <text evidence="1 7">Belongs to the universal ribosomal protein uL6 family.</text>
</comment>
<dbReference type="InterPro" id="IPR000702">
    <property type="entry name" value="Ribosomal_uL6-like"/>
</dbReference>
<reference evidence="10" key="2">
    <citation type="submission" date="2017-03" db="EMBL/GenBank/DDBJ databases">
        <title>The new red algal subphylum Proteorhodophytina comprises the largest and most divergent plastid genomes known.</title>
        <authorList>
            <person name="Munoz-Gomez S.A."/>
            <person name="Mejia-Franco F.G."/>
            <person name="Durnin K."/>
            <person name="Morgan C."/>
            <person name="Grisdale C.J."/>
            <person name="Archibald J.M."/>
            <person name="Slamovits C.H."/>
        </authorList>
    </citation>
    <scope>NUCLEOTIDE SEQUENCE</scope>
    <source>
        <strain evidence="10">UTEX LB2854</strain>
    </source>
</reference>
<evidence type="ECO:0000256" key="3">
    <source>
        <dbReference type="ARBA" id="ARBA00022884"/>
    </source>
</evidence>
<dbReference type="FunFam" id="3.90.930.12:FF:000002">
    <property type="entry name" value="50S ribosomal protein L6"/>
    <property type="match status" value="1"/>
</dbReference>
<dbReference type="NCBIfam" id="TIGR03654">
    <property type="entry name" value="L6_bact"/>
    <property type="match status" value="1"/>
</dbReference>
<evidence type="ECO:0000256" key="6">
    <source>
        <dbReference type="ARBA" id="ARBA00069413"/>
    </source>
</evidence>
<dbReference type="InterPro" id="IPR020040">
    <property type="entry name" value="Ribosomal_uL6_a/b-dom"/>
</dbReference>
<dbReference type="Gene3D" id="3.90.930.12">
    <property type="entry name" value="Ribosomal protein L6, alpha-beta domain"/>
    <property type="match status" value="2"/>
</dbReference>
<protein>
    <recommendedName>
        <fullName evidence="6">Large ribosomal subunit protein uL6c</fullName>
    </recommendedName>
</protein>
<dbReference type="GO" id="GO:0019843">
    <property type="term" value="F:rRNA binding"/>
    <property type="evidence" value="ECO:0007669"/>
    <property type="project" value="UniProtKB-KW"/>
</dbReference>
<sequence>MSRIGKKYVEIPSSVEIKINNNIITAKGPKGNLESSIPQNIEVTLDQQNIIVKKLESSRKAQQLYGLTRTLINNIVLGVSEGFSKNLEITGVGYRAQMDNKNLILNMGYSHPVTIQPPENIIITVNKNTAITVTGPNKELVGQVASNIRAVRPPEPYKGKGIRYQGEVIKRKVGKAGRGK</sequence>
<geneLocation type="plastid" evidence="9"/>
<evidence type="ECO:0000256" key="4">
    <source>
        <dbReference type="ARBA" id="ARBA00022980"/>
    </source>
</evidence>
<dbReference type="PROSITE" id="PS00525">
    <property type="entry name" value="RIBOSOMAL_L6_1"/>
    <property type="match status" value="1"/>
</dbReference>
<evidence type="ECO:0000256" key="2">
    <source>
        <dbReference type="ARBA" id="ARBA00022730"/>
    </source>
</evidence>
<dbReference type="GO" id="GO:0002181">
    <property type="term" value="P:cytoplasmic translation"/>
    <property type="evidence" value="ECO:0007669"/>
    <property type="project" value="TreeGrafter"/>
</dbReference>
<feature type="domain" description="Large ribosomal subunit protein uL6 alpha-beta" evidence="8">
    <location>
        <begin position="11"/>
        <end position="82"/>
    </location>
</feature>